<dbReference type="EMBL" id="BSVB01000001">
    <property type="protein sequence ID" value="GMA97146.1"/>
    <property type="molecule type" value="Genomic_DNA"/>
</dbReference>
<evidence type="ECO:0000313" key="4">
    <source>
        <dbReference type="Proteomes" id="UP001157034"/>
    </source>
</evidence>
<dbReference type="InterPro" id="IPR058062">
    <property type="entry name" value="SCO7613_C"/>
</dbReference>
<feature type="transmembrane region" description="Helical" evidence="1">
    <location>
        <begin position="726"/>
        <end position="745"/>
    </location>
</feature>
<feature type="transmembrane region" description="Helical" evidence="1">
    <location>
        <begin position="122"/>
        <end position="139"/>
    </location>
</feature>
<name>A0ABQ6JY50_9MICO</name>
<protein>
    <recommendedName>
        <fullName evidence="5">Integral membrane protein</fullName>
    </recommendedName>
</protein>
<keyword evidence="1" id="KW-1133">Transmembrane helix</keyword>
<feature type="transmembrane region" description="Helical" evidence="1">
    <location>
        <begin position="606"/>
        <end position="624"/>
    </location>
</feature>
<feature type="transmembrane region" description="Helical" evidence="1">
    <location>
        <begin position="170"/>
        <end position="191"/>
    </location>
</feature>
<feature type="transmembrane region" description="Helical" evidence="1">
    <location>
        <begin position="97"/>
        <end position="116"/>
    </location>
</feature>
<feature type="transmembrane region" description="Helical" evidence="1">
    <location>
        <begin position="519"/>
        <end position="538"/>
    </location>
</feature>
<evidence type="ECO:0000256" key="1">
    <source>
        <dbReference type="SAM" id="Phobius"/>
    </source>
</evidence>
<evidence type="ECO:0000313" key="3">
    <source>
        <dbReference type="EMBL" id="GMA97146.1"/>
    </source>
</evidence>
<comment type="caution">
    <text evidence="2">The sequence shown here is derived from an EMBL/GenBank/DDBJ whole genome shotgun (WGS) entry which is preliminary data.</text>
</comment>
<feature type="transmembrane region" description="Helical" evidence="1">
    <location>
        <begin position="254"/>
        <end position="276"/>
    </location>
</feature>
<dbReference type="EMBL" id="BSVB01000001">
    <property type="protein sequence ID" value="GMA93238.1"/>
    <property type="molecule type" value="Genomic_DNA"/>
</dbReference>
<feature type="transmembrane region" description="Helical" evidence="1">
    <location>
        <begin position="198"/>
        <end position="218"/>
    </location>
</feature>
<proteinExistence type="predicted"/>
<feature type="transmembrane region" description="Helical" evidence="1">
    <location>
        <begin position="550"/>
        <end position="567"/>
    </location>
</feature>
<feature type="transmembrane region" description="Helical" evidence="1">
    <location>
        <begin position="667"/>
        <end position="687"/>
    </location>
</feature>
<feature type="transmembrane region" description="Helical" evidence="1">
    <location>
        <begin position="317"/>
        <end position="339"/>
    </location>
</feature>
<reference evidence="4" key="2">
    <citation type="journal article" date="2019" name="Int. J. Syst. Evol. Microbiol.">
        <title>The Global Catalogue of Microorganisms (GCM) 10K type strain sequencing project: providing services to taxonomists for standard genome sequencing and annotation.</title>
        <authorList>
            <consortium name="The Broad Institute Genomics Platform"/>
            <consortium name="The Broad Institute Genome Sequencing Center for Infectious Disease"/>
            <person name="Wu L."/>
            <person name="Ma J."/>
        </authorList>
    </citation>
    <scope>NUCLEOTIDE SEQUENCE [LARGE SCALE GENOMIC DNA]</scope>
    <source>
        <strain evidence="4">NBRC 108894</strain>
    </source>
</reference>
<feature type="transmembrane region" description="Helical" evidence="1">
    <location>
        <begin position="573"/>
        <end position="594"/>
    </location>
</feature>
<accession>A0ABQ6JY50</accession>
<dbReference type="Proteomes" id="UP001157034">
    <property type="component" value="Unassembled WGS sequence"/>
</dbReference>
<feature type="transmembrane region" description="Helical" evidence="1">
    <location>
        <begin position="40"/>
        <end position="62"/>
    </location>
</feature>
<evidence type="ECO:0008006" key="5">
    <source>
        <dbReference type="Google" id="ProtNLM"/>
    </source>
</evidence>
<feature type="transmembrane region" description="Helical" evidence="1">
    <location>
        <begin position="68"/>
        <end position="85"/>
    </location>
</feature>
<feature type="transmembrane region" description="Helical" evidence="1">
    <location>
        <begin position="224"/>
        <end position="242"/>
    </location>
</feature>
<feature type="transmembrane region" description="Helical" evidence="1">
    <location>
        <begin position="699"/>
        <end position="719"/>
    </location>
</feature>
<feature type="transmembrane region" description="Helical" evidence="1">
    <location>
        <begin position="398"/>
        <end position="415"/>
    </location>
</feature>
<feature type="transmembrane region" description="Helical" evidence="1">
    <location>
        <begin position="630"/>
        <end position="647"/>
    </location>
</feature>
<feature type="transmembrane region" description="Helical" evidence="1">
    <location>
        <begin position="449"/>
        <end position="471"/>
    </location>
</feature>
<keyword evidence="4" id="KW-1185">Reference proteome</keyword>
<sequence length="789" mass="80945">MLLPADAGRWSILGLAAAAVGAAATGLLSRRRGEGGFARAGWISSLWIGAGTVLTLAAWAGWSRTTGAVLALAMALVLGILVLLVPAARRSPAWLRIPVLVAGHALLLVAGISSWIERPLTVPVGVAIVAVLIPLGLASPRALRPYTVAAGYAYALVVFATGLARADVESIAVLCLTASLAAVAGLAATLVRRVRAGAWYAVLVVTAVPFLIGVVTVLFVRSGWTALSTGLIFLLALTLLLTRRPGLNRVVRTLAAALLVPALAVVVVCLGAQLLVQSGSPVTLPIIAVIVAATLCATTPIAAGLTRHGLAAQDAVAARIAIETSALVTGAIAVLLALVRQAAGLGTTFVVLLVLGIGAAAAAAFAKRGYGWWVAGVCWSGALWCALWLAGVQVAEPYVLPPALALALVGVLLAARGGAGLPLVATGLACAVLPTLVLLAVAGPGDGILPWRTVGLLGGAFVLLVLSRLAAGRLDRHGRLARLHAPVLAAAIVASAAGAVQGVRWAVRGDAVAIPSAQLVLPVLGLAIVAVVFAGFAGRMLVQRTGRASRWVLMPATLFLIPGPIASARDVWLPIWTLWGLMLALLAGVVLVAWRARRGPTILPPVWLVWGAAWAVAVAGWSARELRVEMFSLPLGIALLAAGVVGMRPMAPTTIVDRPLRTTPNGWPVGFTGSWALLTPGIAAVFLPSLLSTGTDPQTWRAILVIALALAAILVGSLFKLGAPFVLGIAVLPIENIVVFAVQIGRSIGSTPWWITLASAGAVLIVIAATWERRTSGERGVAARMRDLR</sequence>
<dbReference type="NCBIfam" id="NF047321">
    <property type="entry name" value="SCO7613_CTERM"/>
    <property type="match status" value="1"/>
</dbReference>
<feature type="transmembrane region" description="Helical" evidence="1">
    <location>
        <begin position="282"/>
        <end position="305"/>
    </location>
</feature>
<feature type="transmembrane region" description="Helical" evidence="1">
    <location>
        <begin position="751"/>
        <end position="771"/>
    </location>
</feature>
<feature type="transmembrane region" description="Helical" evidence="1">
    <location>
        <begin position="422"/>
        <end position="443"/>
    </location>
</feature>
<gene>
    <name evidence="2" type="ORF">GCM10025881_00620</name>
    <name evidence="3" type="ORF">GCM10025881_39700</name>
</gene>
<evidence type="ECO:0000313" key="2">
    <source>
        <dbReference type="EMBL" id="GMA93238.1"/>
    </source>
</evidence>
<keyword evidence="1" id="KW-0812">Transmembrane</keyword>
<feature type="transmembrane region" description="Helical" evidence="1">
    <location>
        <begin position="372"/>
        <end position="392"/>
    </location>
</feature>
<feature type="transmembrane region" description="Helical" evidence="1">
    <location>
        <begin position="146"/>
        <end position="164"/>
    </location>
</feature>
<reference evidence="2" key="3">
    <citation type="submission" date="2023-02" db="EMBL/GenBank/DDBJ databases">
        <authorList>
            <person name="Sun Q."/>
            <person name="Mori K."/>
        </authorList>
    </citation>
    <scope>NUCLEOTIDE SEQUENCE</scope>
    <source>
        <strain evidence="2">NBRC 108894</strain>
    </source>
</reference>
<feature type="transmembrane region" description="Helical" evidence="1">
    <location>
        <begin position="483"/>
        <end position="507"/>
    </location>
</feature>
<feature type="transmembrane region" description="Helical" evidence="1">
    <location>
        <begin position="345"/>
        <end position="365"/>
    </location>
</feature>
<keyword evidence="1" id="KW-0472">Membrane</keyword>
<feature type="transmembrane region" description="Helical" evidence="1">
    <location>
        <begin position="12"/>
        <end position="28"/>
    </location>
</feature>
<reference evidence="2" key="1">
    <citation type="journal article" date="2014" name="Int. J. Syst. Evol. Microbiol.">
        <title>Complete genome of a new Firmicutes species belonging to the dominant human colonic microbiota ('Ruminococcus bicirculans') reveals two chromosomes and a selective capacity to utilize plant glucans.</title>
        <authorList>
            <consortium name="NISC Comparative Sequencing Program"/>
            <person name="Wegmann U."/>
            <person name="Louis P."/>
            <person name="Goesmann A."/>
            <person name="Henrissat B."/>
            <person name="Duncan S.H."/>
            <person name="Flint H.J."/>
        </authorList>
    </citation>
    <scope>NUCLEOTIDE SEQUENCE</scope>
    <source>
        <strain evidence="2">NBRC 108894</strain>
    </source>
</reference>
<organism evidence="2 4">
    <name type="scientific">Pseudolysinimonas kribbensis</name>
    <dbReference type="NCBI Taxonomy" id="433641"/>
    <lineage>
        <taxon>Bacteria</taxon>
        <taxon>Bacillati</taxon>
        <taxon>Actinomycetota</taxon>
        <taxon>Actinomycetes</taxon>
        <taxon>Micrococcales</taxon>
        <taxon>Microbacteriaceae</taxon>
        <taxon>Pseudolysinimonas</taxon>
    </lineage>
</organism>